<dbReference type="PANTHER" id="PTHR33909:SF1">
    <property type="entry name" value="SEC TRANSLOCON ACCESSORY COMPLEX SUBUNIT YAJC"/>
    <property type="match status" value="1"/>
</dbReference>
<gene>
    <name evidence="12" type="ORF">GCM10010968_14220</name>
</gene>
<dbReference type="InterPro" id="IPR003849">
    <property type="entry name" value="Preprotein_translocase_YajC"/>
</dbReference>
<keyword evidence="13" id="KW-1185">Reference proteome</keyword>
<evidence type="ECO:0000256" key="9">
    <source>
        <dbReference type="ARBA" id="ARBA00023136"/>
    </source>
</evidence>
<evidence type="ECO:0000256" key="3">
    <source>
        <dbReference type="ARBA" id="ARBA00022448"/>
    </source>
</evidence>
<keyword evidence="4" id="KW-1003">Cell membrane</keyword>
<accession>A0ABQ2KH93</accession>
<dbReference type="PANTHER" id="PTHR33909">
    <property type="entry name" value="SEC TRANSLOCON ACCESSORY COMPLEX SUBUNIT YAJC"/>
    <property type="match status" value="1"/>
</dbReference>
<evidence type="ECO:0000256" key="4">
    <source>
        <dbReference type="ARBA" id="ARBA00022475"/>
    </source>
</evidence>
<evidence type="ECO:0000256" key="1">
    <source>
        <dbReference type="ARBA" id="ARBA00004162"/>
    </source>
</evidence>
<reference evidence="13" key="1">
    <citation type="journal article" date="2019" name="Int. J. Syst. Evol. Microbiol.">
        <title>The Global Catalogue of Microorganisms (GCM) 10K type strain sequencing project: providing services to taxonomists for standard genome sequencing and annotation.</title>
        <authorList>
            <consortium name="The Broad Institute Genomics Platform"/>
            <consortium name="The Broad Institute Genome Sequencing Center for Infectious Disease"/>
            <person name="Wu L."/>
            <person name="Ma J."/>
        </authorList>
    </citation>
    <scope>NUCLEOTIDE SEQUENCE [LARGE SCALE GENOMIC DNA]</scope>
    <source>
        <strain evidence="13">CGMCC 1.6960</strain>
    </source>
</reference>
<name>A0ABQ2KH93_9MICO</name>
<proteinExistence type="inferred from homology"/>
<evidence type="ECO:0000256" key="2">
    <source>
        <dbReference type="ARBA" id="ARBA00006742"/>
    </source>
</evidence>
<evidence type="ECO:0000256" key="10">
    <source>
        <dbReference type="SAM" id="MobiDB-lite"/>
    </source>
</evidence>
<evidence type="ECO:0000256" key="6">
    <source>
        <dbReference type="ARBA" id="ARBA00022927"/>
    </source>
</evidence>
<dbReference type="SMART" id="SM01323">
    <property type="entry name" value="YajC"/>
    <property type="match status" value="1"/>
</dbReference>
<evidence type="ECO:0000313" key="13">
    <source>
        <dbReference type="Proteomes" id="UP000626982"/>
    </source>
</evidence>
<comment type="caution">
    <text evidence="12">The sequence shown here is derived from an EMBL/GenBank/DDBJ whole genome shotgun (WGS) entry which is preliminary data.</text>
</comment>
<dbReference type="RefSeq" id="WP_229679533.1">
    <property type="nucleotide sequence ID" value="NZ_BAABBD010000002.1"/>
</dbReference>
<evidence type="ECO:0000256" key="8">
    <source>
        <dbReference type="ARBA" id="ARBA00023010"/>
    </source>
</evidence>
<keyword evidence="6" id="KW-0653">Protein transport</keyword>
<evidence type="ECO:0008006" key="14">
    <source>
        <dbReference type="Google" id="ProtNLM"/>
    </source>
</evidence>
<dbReference type="NCBIfam" id="TIGR00739">
    <property type="entry name" value="yajC"/>
    <property type="match status" value="1"/>
</dbReference>
<keyword evidence="8" id="KW-0811">Translocation</keyword>
<protein>
    <recommendedName>
        <fullName evidence="14">Preprotein translocase subunit YajC</fullName>
    </recommendedName>
</protein>
<feature type="region of interest" description="Disordered" evidence="10">
    <location>
        <begin position="101"/>
        <end position="128"/>
    </location>
</feature>
<evidence type="ECO:0000256" key="5">
    <source>
        <dbReference type="ARBA" id="ARBA00022692"/>
    </source>
</evidence>
<keyword evidence="3" id="KW-0813">Transport</keyword>
<comment type="similarity">
    <text evidence="2">Belongs to the YajC family.</text>
</comment>
<sequence>MLFTQTTANAQSGLGIDPLTIIMLVVLAAMIFFMFRSNKKRKEQQSQLQDKMVPGAEVMTNFGLFGELRAVDEERNEALIEIAPGTIVRVHRQTLARVVEDDAVEETADAETTADDAGEQPGEPRDRA</sequence>
<keyword evidence="7 11" id="KW-1133">Transmembrane helix</keyword>
<evidence type="ECO:0000256" key="11">
    <source>
        <dbReference type="SAM" id="Phobius"/>
    </source>
</evidence>
<evidence type="ECO:0000313" key="12">
    <source>
        <dbReference type="EMBL" id="GGN83437.1"/>
    </source>
</evidence>
<feature type="transmembrane region" description="Helical" evidence="11">
    <location>
        <begin position="12"/>
        <end position="35"/>
    </location>
</feature>
<organism evidence="12 13">
    <name type="scientific">Agrococcus terreus</name>
    <dbReference type="NCBI Taxonomy" id="574649"/>
    <lineage>
        <taxon>Bacteria</taxon>
        <taxon>Bacillati</taxon>
        <taxon>Actinomycetota</taxon>
        <taxon>Actinomycetes</taxon>
        <taxon>Micrococcales</taxon>
        <taxon>Microbacteriaceae</taxon>
        <taxon>Agrococcus</taxon>
    </lineage>
</organism>
<dbReference type="EMBL" id="BMLM01000001">
    <property type="protein sequence ID" value="GGN83437.1"/>
    <property type="molecule type" value="Genomic_DNA"/>
</dbReference>
<keyword evidence="9 11" id="KW-0472">Membrane</keyword>
<feature type="compositionally biased region" description="Acidic residues" evidence="10">
    <location>
        <begin position="101"/>
        <end position="118"/>
    </location>
</feature>
<evidence type="ECO:0000256" key="7">
    <source>
        <dbReference type="ARBA" id="ARBA00022989"/>
    </source>
</evidence>
<comment type="subcellular location">
    <subcellularLocation>
        <location evidence="1">Cell membrane</location>
        <topology evidence="1">Single-pass membrane protein</topology>
    </subcellularLocation>
</comment>
<dbReference type="Proteomes" id="UP000626982">
    <property type="component" value="Unassembled WGS sequence"/>
</dbReference>
<dbReference type="Pfam" id="PF02699">
    <property type="entry name" value="YajC"/>
    <property type="match status" value="1"/>
</dbReference>
<keyword evidence="5 11" id="KW-0812">Transmembrane</keyword>